<name>A0A226D772_FOLCA</name>
<feature type="signal peptide" evidence="1">
    <location>
        <begin position="1"/>
        <end position="19"/>
    </location>
</feature>
<evidence type="ECO:0000256" key="1">
    <source>
        <dbReference type="SAM" id="SignalP"/>
    </source>
</evidence>
<comment type="caution">
    <text evidence="2">The sequence shown here is derived from an EMBL/GenBank/DDBJ whole genome shotgun (WGS) entry which is preliminary data.</text>
</comment>
<dbReference type="EMBL" id="LNIX01000031">
    <property type="protein sequence ID" value="OXA40960.1"/>
    <property type="molecule type" value="Genomic_DNA"/>
</dbReference>
<gene>
    <name evidence="2" type="ORF">Fcan01_24337</name>
</gene>
<dbReference type="AlphaFoldDB" id="A0A226D772"/>
<protein>
    <submittedName>
        <fullName evidence="2">Uncharacterized protein</fullName>
    </submittedName>
</protein>
<keyword evidence="1" id="KW-0732">Signal</keyword>
<reference evidence="2 3" key="1">
    <citation type="submission" date="2015-12" db="EMBL/GenBank/DDBJ databases">
        <title>The genome of Folsomia candida.</title>
        <authorList>
            <person name="Faddeeva A."/>
            <person name="Derks M.F."/>
            <person name="Anvar Y."/>
            <person name="Smit S."/>
            <person name="Van Straalen N."/>
            <person name="Roelofs D."/>
        </authorList>
    </citation>
    <scope>NUCLEOTIDE SEQUENCE [LARGE SCALE GENOMIC DNA]</scope>
    <source>
        <strain evidence="2 3">VU population</strain>
        <tissue evidence="2">Whole body</tissue>
    </source>
</reference>
<sequence length="155" mass="16712">MKLAILTGIILLAISPSRGQDGRRPVYVKGSNSKPFQQGRADPIQQGIFGHKAQPVQPAIPMPYGIFGHQASPVQPAVPHSAGIFGHQPYLVQPAVPSAQMVMNPDIYVNAGPNCFWMPCTRSNGRGSRCRGGYSELLQATCGGNQNVWKKLCCK</sequence>
<dbReference type="Proteomes" id="UP000198287">
    <property type="component" value="Unassembled WGS sequence"/>
</dbReference>
<evidence type="ECO:0000313" key="3">
    <source>
        <dbReference type="Proteomes" id="UP000198287"/>
    </source>
</evidence>
<accession>A0A226D772</accession>
<feature type="chain" id="PRO_5012104190" evidence="1">
    <location>
        <begin position="20"/>
        <end position="155"/>
    </location>
</feature>
<keyword evidence="3" id="KW-1185">Reference proteome</keyword>
<proteinExistence type="predicted"/>
<evidence type="ECO:0000313" key="2">
    <source>
        <dbReference type="EMBL" id="OXA40960.1"/>
    </source>
</evidence>
<organism evidence="2 3">
    <name type="scientific">Folsomia candida</name>
    <name type="common">Springtail</name>
    <dbReference type="NCBI Taxonomy" id="158441"/>
    <lineage>
        <taxon>Eukaryota</taxon>
        <taxon>Metazoa</taxon>
        <taxon>Ecdysozoa</taxon>
        <taxon>Arthropoda</taxon>
        <taxon>Hexapoda</taxon>
        <taxon>Collembola</taxon>
        <taxon>Entomobryomorpha</taxon>
        <taxon>Isotomoidea</taxon>
        <taxon>Isotomidae</taxon>
        <taxon>Proisotominae</taxon>
        <taxon>Folsomia</taxon>
    </lineage>
</organism>